<accession>A0A7M7N8S1</accession>
<dbReference type="GeneID" id="115920658"/>
<evidence type="ECO:0000313" key="3">
    <source>
        <dbReference type="Proteomes" id="UP000007110"/>
    </source>
</evidence>
<evidence type="ECO:0000256" key="1">
    <source>
        <dbReference type="SAM" id="MobiDB-lite"/>
    </source>
</evidence>
<reference evidence="3" key="1">
    <citation type="submission" date="2015-02" db="EMBL/GenBank/DDBJ databases">
        <title>Genome sequencing for Strongylocentrotus purpuratus.</title>
        <authorList>
            <person name="Murali S."/>
            <person name="Liu Y."/>
            <person name="Vee V."/>
            <person name="English A."/>
            <person name="Wang M."/>
            <person name="Skinner E."/>
            <person name="Han Y."/>
            <person name="Muzny D.M."/>
            <person name="Worley K.C."/>
            <person name="Gibbs R.A."/>
        </authorList>
    </citation>
    <scope>NUCLEOTIDE SEQUENCE</scope>
</reference>
<dbReference type="AlphaFoldDB" id="A0A7M7N8S1"/>
<feature type="compositionally biased region" description="Basic and acidic residues" evidence="1">
    <location>
        <begin position="33"/>
        <end position="52"/>
    </location>
</feature>
<dbReference type="RefSeq" id="XP_030832849.1">
    <property type="nucleotide sequence ID" value="XM_030976989.1"/>
</dbReference>
<dbReference type="Gene3D" id="6.10.250.3110">
    <property type="match status" value="1"/>
</dbReference>
<protein>
    <submittedName>
        <fullName evidence="2">Uncharacterized protein</fullName>
    </submittedName>
</protein>
<evidence type="ECO:0000313" key="2">
    <source>
        <dbReference type="EnsemblMetazoa" id="XP_030832849"/>
    </source>
</evidence>
<name>A0A7M7N8S1_STRPU</name>
<sequence length="157" mass="18330">MEVRKKEKDKLSSKIKTIQKDKKELENQLTAVNEEKEHFQSRADRMEEGRDDLSAQLSETRKQYQELDEGFAAVYAEKQELHVRTISLENEKDELSAQLRFSLCDDDDQQINGLITQPTIKLLSSFFIAALSVLRQMATRMGYGCLWIIADYRRCYD</sequence>
<dbReference type="InParanoid" id="A0A7M7N8S1"/>
<dbReference type="EnsemblMetazoa" id="XM_030976989">
    <property type="protein sequence ID" value="XP_030832849"/>
    <property type="gene ID" value="LOC115920658"/>
</dbReference>
<dbReference type="Proteomes" id="UP000007110">
    <property type="component" value="Unassembled WGS sequence"/>
</dbReference>
<keyword evidence="3" id="KW-1185">Reference proteome</keyword>
<dbReference type="KEGG" id="spu:115920658"/>
<reference evidence="2" key="2">
    <citation type="submission" date="2021-01" db="UniProtKB">
        <authorList>
            <consortium name="EnsemblMetazoa"/>
        </authorList>
    </citation>
    <scope>IDENTIFICATION</scope>
</reference>
<organism evidence="2 3">
    <name type="scientific">Strongylocentrotus purpuratus</name>
    <name type="common">Purple sea urchin</name>
    <dbReference type="NCBI Taxonomy" id="7668"/>
    <lineage>
        <taxon>Eukaryota</taxon>
        <taxon>Metazoa</taxon>
        <taxon>Echinodermata</taxon>
        <taxon>Eleutherozoa</taxon>
        <taxon>Echinozoa</taxon>
        <taxon>Echinoidea</taxon>
        <taxon>Euechinoidea</taxon>
        <taxon>Echinacea</taxon>
        <taxon>Camarodonta</taxon>
        <taxon>Echinidea</taxon>
        <taxon>Strongylocentrotidae</taxon>
        <taxon>Strongylocentrotus</taxon>
    </lineage>
</organism>
<feature type="region of interest" description="Disordered" evidence="1">
    <location>
        <begin position="26"/>
        <end position="52"/>
    </location>
</feature>
<proteinExistence type="predicted"/>